<keyword evidence="2" id="KW-1185">Reference proteome</keyword>
<dbReference type="Proteomes" id="UP000765509">
    <property type="component" value="Unassembled WGS sequence"/>
</dbReference>
<gene>
    <name evidence="1" type="ORF">O181_002977</name>
</gene>
<reference evidence="1" key="1">
    <citation type="submission" date="2021-03" db="EMBL/GenBank/DDBJ databases">
        <title>Draft genome sequence of rust myrtle Austropuccinia psidii MF-1, a brazilian biotype.</title>
        <authorList>
            <person name="Quecine M.C."/>
            <person name="Pachon D.M.R."/>
            <person name="Bonatelli M.L."/>
            <person name="Correr F.H."/>
            <person name="Franceschini L.M."/>
            <person name="Leite T.F."/>
            <person name="Margarido G.R.A."/>
            <person name="Almeida C.A."/>
            <person name="Ferrarezi J.A."/>
            <person name="Labate C.A."/>
        </authorList>
    </citation>
    <scope>NUCLEOTIDE SEQUENCE</scope>
    <source>
        <strain evidence="1">MF-1</strain>
    </source>
</reference>
<evidence type="ECO:0000313" key="1">
    <source>
        <dbReference type="EMBL" id="MBW0463262.1"/>
    </source>
</evidence>
<comment type="caution">
    <text evidence="1">The sequence shown here is derived from an EMBL/GenBank/DDBJ whole genome shotgun (WGS) entry which is preliminary data.</text>
</comment>
<dbReference type="EMBL" id="AVOT02000512">
    <property type="protein sequence ID" value="MBW0463262.1"/>
    <property type="molecule type" value="Genomic_DNA"/>
</dbReference>
<dbReference type="AlphaFoldDB" id="A0A9Q3BDU2"/>
<sequence length="229" mass="25330">MSIALDFIMHNLGLARISCRALGSGALSCSARSNYNERIPSLILCLCFVLLLESSWLKHWPQRTALLHNHSANTHHPSSTNSPISITSYIPISYKPQILWCESLQTSCSIVSFFQPIVAMFLQCLPCFSGQSSVVEDINFEKSMKQDRALTAFEATEKLSRMEMKNNFKDPPLLPQPLVAPPFKLEALFSSLFGIKASIPEEDSDSINNTSSHSSLSSFSVPTITISEA</sequence>
<accession>A0A9Q3BDU2</accession>
<organism evidence="1 2">
    <name type="scientific">Austropuccinia psidii MF-1</name>
    <dbReference type="NCBI Taxonomy" id="1389203"/>
    <lineage>
        <taxon>Eukaryota</taxon>
        <taxon>Fungi</taxon>
        <taxon>Dikarya</taxon>
        <taxon>Basidiomycota</taxon>
        <taxon>Pucciniomycotina</taxon>
        <taxon>Pucciniomycetes</taxon>
        <taxon>Pucciniales</taxon>
        <taxon>Sphaerophragmiaceae</taxon>
        <taxon>Austropuccinia</taxon>
    </lineage>
</organism>
<evidence type="ECO:0000313" key="2">
    <source>
        <dbReference type="Proteomes" id="UP000765509"/>
    </source>
</evidence>
<protein>
    <submittedName>
        <fullName evidence="1">Uncharacterized protein</fullName>
    </submittedName>
</protein>
<name>A0A9Q3BDU2_9BASI</name>
<proteinExistence type="predicted"/>